<dbReference type="GO" id="GO:0005886">
    <property type="term" value="C:plasma membrane"/>
    <property type="evidence" value="ECO:0007669"/>
    <property type="project" value="UniProtKB-SubCell"/>
</dbReference>
<dbReference type="Gene3D" id="1.10.287.130">
    <property type="match status" value="1"/>
</dbReference>
<evidence type="ECO:0000256" key="6">
    <source>
        <dbReference type="ARBA" id="ARBA00022679"/>
    </source>
</evidence>
<evidence type="ECO:0000256" key="12">
    <source>
        <dbReference type="ARBA" id="ARBA00023012"/>
    </source>
</evidence>
<evidence type="ECO:0000256" key="11">
    <source>
        <dbReference type="ARBA" id="ARBA00022989"/>
    </source>
</evidence>
<dbReference type="SMART" id="SM00388">
    <property type="entry name" value="HisKA"/>
    <property type="match status" value="1"/>
</dbReference>
<dbReference type="InterPro" id="IPR003594">
    <property type="entry name" value="HATPase_dom"/>
</dbReference>
<evidence type="ECO:0000256" key="14">
    <source>
        <dbReference type="SAM" id="Phobius"/>
    </source>
</evidence>
<keyword evidence="4" id="KW-1003">Cell membrane</keyword>
<dbReference type="Pfam" id="PF02518">
    <property type="entry name" value="HATPase_c"/>
    <property type="match status" value="1"/>
</dbReference>
<dbReference type="InterPro" id="IPR003661">
    <property type="entry name" value="HisK_dim/P_dom"/>
</dbReference>
<dbReference type="SUPFAM" id="SSF55874">
    <property type="entry name" value="ATPase domain of HSP90 chaperone/DNA topoisomerase II/histidine kinase"/>
    <property type="match status" value="1"/>
</dbReference>
<keyword evidence="11 14" id="KW-1133">Transmembrane helix</keyword>
<dbReference type="PANTHER" id="PTHR43065:SF46">
    <property type="entry name" value="C4-DICARBOXYLATE TRANSPORT SENSOR PROTEIN DCTB"/>
    <property type="match status" value="1"/>
</dbReference>
<keyword evidence="13 14" id="KW-0472">Membrane</keyword>
<keyword evidence="12" id="KW-0902">Two-component regulatory system</keyword>
<organism evidence="16 17">
    <name type="scientific">Paenibacillus roseus</name>
    <dbReference type="NCBI Taxonomy" id="2798579"/>
    <lineage>
        <taxon>Bacteria</taxon>
        <taxon>Bacillati</taxon>
        <taxon>Bacillota</taxon>
        <taxon>Bacilli</taxon>
        <taxon>Bacillales</taxon>
        <taxon>Paenibacillaceae</taxon>
        <taxon>Paenibacillus</taxon>
    </lineage>
</organism>
<keyword evidence="9" id="KW-0418">Kinase</keyword>
<keyword evidence="8" id="KW-0547">Nucleotide-binding</keyword>
<keyword evidence="17" id="KW-1185">Reference proteome</keyword>
<evidence type="ECO:0000259" key="15">
    <source>
        <dbReference type="PROSITE" id="PS50109"/>
    </source>
</evidence>
<dbReference type="EMBL" id="JAELUP010000103">
    <property type="protein sequence ID" value="MBJ6363050.1"/>
    <property type="molecule type" value="Genomic_DNA"/>
</dbReference>
<dbReference type="InterPro" id="IPR036890">
    <property type="entry name" value="HATPase_C_sf"/>
</dbReference>
<evidence type="ECO:0000256" key="1">
    <source>
        <dbReference type="ARBA" id="ARBA00000085"/>
    </source>
</evidence>
<evidence type="ECO:0000256" key="2">
    <source>
        <dbReference type="ARBA" id="ARBA00004651"/>
    </source>
</evidence>
<dbReference type="PRINTS" id="PR00344">
    <property type="entry name" value="BCTRLSENSOR"/>
</dbReference>
<evidence type="ECO:0000313" key="16">
    <source>
        <dbReference type="EMBL" id="MBJ6363050.1"/>
    </source>
</evidence>
<keyword evidence="7 14" id="KW-0812">Transmembrane</keyword>
<dbReference type="SUPFAM" id="SSF47384">
    <property type="entry name" value="Homodimeric domain of signal transducing histidine kinase"/>
    <property type="match status" value="1"/>
</dbReference>
<dbReference type="GO" id="GO:0071555">
    <property type="term" value="P:cell wall organization"/>
    <property type="evidence" value="ECO:0007669"/>
    <property type="project" value="InterPro"/>
</dbReference>
<evidence type="ECO:0000256" key="3">
    <source>
        <dbReference type="ARBA" id="ARBA00012438"/>
    </source>
</evidence>
<gene>
    <name evidence="16" type="ORF">JFN88_17755</name>
</gene>
<dbReference type="SMART" id="SM00387">
    <property type="entry name" value="HATPase_c"/>
    <property type="match status" value="1"/>
</dbReference>
<evidence type="ECO:0000313" key="17">
    <source>
        <dbReference type="Proteomes" id="UP000640274"/>
    </source>
</evidence>
<dbReference type="PANTHER" id="PTHR43065">
    <property type="entry name" value="SENSOR HISTIDINE KINASE"/>
    <property type="match status" value="1"/>
</dbReference>
<dbReference type="CDD" id="cd00082">
    <property type="entry name" value="HisKA"/>
    <property type="match status" value="1"/>
</dbReference>
<dbReference type="Gene3D" id="1.10.1760.20">
    <property type="match status" value="1"/>
</dbReference>
<feature type="transmembrane region" description="Helical" evidence="14">
    <location>
        <begin position="162"/>
        <end position="184"/>
    </location>
</feature>
<feature type="transmembrane region" description="Helical" evidence="14">
    <location>
        <begin position="69"/>
        <end position="94"/>
    </location>
</feature>
<sequence length="415" mass="45631">MRDLLLDFLSILFPVMLYQFLVLAKSTRVKDSVYKISLGLLAGLAIVCSMLLPDPIINDLDGDLRNIPLIIALLYGGYLSGGISLFCFLLTRYLIGTDGWEVAFVGILTVLVATAIFHSRFARRTPRQRLVITTGLALTGFIVNGFVAIAQQHPDFLNMSRLAITGVIEMSAMVMATCLMEVTIKSKLMQRQLLSAEKMNLASHLASSVAQEVRSPLAVVKGYLQLVFESVEGKNRIYIETSLAELKRAEYVIHDFLNFAKPQLEKMEIVQVADMLHHIRQTMSETVAMHNVDLQIEAEETLLLEADRYKIMKALGHVIKNAIEASNGGQVFINAQRVLDKIQISISDNGEGMTPEELTRLGTPFYSTKTNGTGLGLMVAFRIIQAIGGQLEYTSEKGKGTTSVVSLDAAPSVAS</sequence>
<keyword evidence="10 16" id="KW-0067">ATP-binding</keyword>
<name>A0A934JA07_9BACL</name>
<dbReference type="InterPro" id="IPR036097">
    <property type="entry name" value="HisK_dim/P_sf"/>
</dbReference>
<evidence type="ECO:0000256" key="9">
    <source>
        <dbReference type="ARBA" id="ARBA00022777"/>
    </source>
</evidence>
<evidence type="ECO:0000256" key="5">
    <source>
        <dbReference type="ARBA" id="ARBA00022553"/>
    </source>
</evidence>
<proteinExistence type="predicted"/>
<dbReference type="PROSITE" id="PS50109">
    <property type="entry name" value="HIS_KIN"/>
    <property type="match status" value="1"/>
</dbReference>
<dbReference type="AlphaFoldDB" id="A0A934JA07"/>
<dbReference type="InterPro" id="IPR004358">
    <property type="entry name" value="Sig_transdc_His_kin-like_C"/>
</dbReference>
<feature type="domain" description="Histidine kinase" evidence="15">
    <location>
        <begin position="208"/>
        <end position="411"/>
    </location>
</feature>
<dbReference type="Proteomes" id="UP000640274">
    <property type="component" value="Unassembled WGS sequence"/>
</dbReference>
<dbReference type="Gene3D" id="3.30.565.10">
    <property type="entry name" value="Histidine kinase-like ATPase, C-terminal domain"/>
    <property type="match status" value="1"/>
</dbReference>
<feature type="transmembrane region" description="Helical" evidence="14">
    <location>
        <begin position="130"/>
        <end position="150"/>
    </location>
</feature>
<evidence type="ECO:0000256" key="7">
    <source>
        <dbReference type="ARBA" id="ARBA00022692"/>
    </source>
</evidence>
<dbReference type="GO" id="GO:0005524">
    <property type="term" value="F:ATP binding"/>
    <property type="evidence" value="ECO:0007669"/>
    <property type="project" value="UniProtKB-KW"/>
</dbReference>
<comment type="caution">
    <text evidence="16">The sequence shown here is derived from an EMBL/GenBank/DDBJ whole genome shotgun (WGS) entry which is preliminary data.</text>
</comment>
<feature type="transmembrane region" description="Helical" evidence="14">
    <location>
        <begin position="100"/>
        <end position="118"/>
    </location>
</feature>
<dbReference type="InterPro" id="IPR005467">
    <property type="entry name" value="His_kinase_dom"/>
</dbReference>
<dbReference type="InterPro" id="IPR011620">
    <property type="entry name" value="Sig_transdc_His_kinase_LytS_TM"/>
</dbReference>
<feature type="transmembrane region" description="Helical" evidence="14">
    <location>
        <begin position="34"/>
        <end position="57"/>
    </location>
</feature>
<comment type="subcellular location">
    <subcellularLocation>
        <location evidence="2">Cell membrane</location>
        <topology evidence="2">Multi-pass membrane protein</topology>
    </subcellularLocation>
</comment>
<evidence type="ECO:0000256" key="13">
    <source>
        <dbReference type="ARBA" id="ARBA00023136"/>
    </source>
</evidence>
<reference evidence="16" key="1">
    <citation type="submission" date="2020-12" db="EMBL/GenBank/DDBJ databases">
        <authorList>
            <person name="Huq M.A."/>
        </authorList>
    </citation>
    <scope>NUCLEOTIDE SEQUENCE</scope>
    <source>
        <strain evidence="16">MAHUQ-46</strain>
    </source>
</reference>
<protein>
    <recommendedName>
        <fullName evidence="3">histidine kinase</fullName>
        <ecNumber evidence="3">2.7.13.3</ecNumber>
    </recommendedName>
</protein>
<keyword evidence="6" id="KW-0808">Transferase</keyword>
<dbReference type="CDD" id="cd00075">
    <property type="entry name" value="HATPase"/>
    <property type="match status" value="1"/>
</dbReference>
<dbReference type="Pfam" id="PF07694">
    <property type="entry name" value="5TM-5TMR_LYT"/>
    <property type="match status" value="1"/>
</dbReference>
<dbReference type="EC" id="2.7.13.3" evidence="3"/>
<evidence type="ECO:0000256" key="4">
    <source>
        <dbReference type="ARBA" id="ARBA00022475"/>
    </source>
</evidence>
<dbReference type="Pfam" id="PF00512">
    <property type="entry name" value="HisKA"/>
    <property type="match status" value="1"/>
</dbReference>
<dbReference type="RefSeq" id="WP_199020635.1">
    <property type="nucleotide sequence ID" value="NZ_JAELUP010000103.1"/>
</dbReference>
<dbReference type="GO" id="GO:0000155">
    <property type="term" value="F:phosphorelay sensor kinase activity"/>
    <property type="evidence" value="ECO:0007669"/>
    <property type="project" value="InterPro"/>
</dbReference>
<evidence type="ECO:0000256" key="8">
    <source>
        <dbReference type="ARBA" id="ARBA00022741"/>
    </source>
</evidence>
<comment type="catalytic activity">
    <reaction evidence="1">
        <text>ATP + protein L-histidine = ADP + protein N-phospho-L-histidine.</text>
        <dbReference type="EC" id="2.7.13.3"/>
    </reaction>
</comment>
<evidence type="ECO:0000256" key="10">
    <source>
        <dbReference type="ARBA" id="ARBA00022840"/>
    </source>
</evidence>
<keyword evidence="5" id="KW-0597">Phosphoprotein</keyword>
<accession>A0A934JA07</accession>